<keyword evidence="3" id="KW-1133">Transmembrane helix</keyword>
<evidence type="ECO:0000313" key="5">
    <source>
        <dbReference type="EMBL" id="MBI6882413.1"/>
    </source>
</evidence>
<evidence type="ECO:0000259" key="4">
    <source>
        <dbReference type="Pfam" id="PF01478"/>
    </source>
</evidence>
<reference evidence="5" key="1">
    <citation type="submission" date="2020-12" db="EMBL/GenBank/DDBJ databases">
        <title>Enhanced detection system for hospital associated transmission using whole genome sequencing surveillance.</title>
        <authorList>
            <person name="Harrison L.H."/>
            <person name="Van Tyne D."/>
            <person name="Marsh J.W."/>
            <person name="Griffith M.P."/>
            <person name="Snyder D.J."/>
            <person name="Cooper V.S."/>
            <person name="Mustapha M."/>
        </authorList>
    </citation>
    <scope>NUCLEOTIDE SEQUENCE</scope>
    <source>
        <strain evidence="5">PSB00042</strain>
    </source>
</reference>
<evidence type="ECO:0000256" key="1">
    <source>
        <dbReference type="ARBA" id="ARBA00005801"/>
    </source>
</evidence>
<evidence type="ECO:0000313" key="6">
    <source>
        <dbReference type="Proteomes" id="UP000637061"/>
    </source>
</evidence>
<protein>
    <submittedName>
        <fullName evidence="5">Prepilin peptidase</fullName>
    </submittedName>
</protein>
<dbReference type="PRINTS" id="PR00864">
    <property type="entry name" value="PREPILNPTASE"/>
</dbReference>
<dbReference type="AlphaFoldDB" id="A0A8I1JHZ0"/>
<feature type="domain" description="Prepilin type IV endopeptidase peptidase" evidence="4">
    <location>
        <begin position="91"/>
        <end position="200"/>
    </location>
</feature>
<dbReference type="GO" id="GO:0004190">
    <property type="term" value="F:aspartic-type endopeptidase activity"/>
    <property type="evidence" value="ECO:0007669"/>
    <property type="project" value="InterPro"/>
</dbReference>
<feature type="transmembrane region" description="Helical" evidence="3">
    <location>
        <begin position="210"/>
        <end position="229"/>
    </location>
</feature>
<dbReference type="InterPro" id="IPR000045">
    <property type="entry name" value="Prepilin_IV_endopep_pep"/>
</dbReference>
<dbReference type="InterPro" id="IPR014032">
    <property type="entry name" value="Peptidase_A24A_bac"/>
</dbReference>
<evidence type="ECO:0000256" key="2">
    <source>
        <dbReference type="RuleBase" id="RU003793"/>
    </source>
</evidence>
<dbReference type="GO" id="GO:0005886">
    <property type="term" value="C:plasma membrane"/>
    <property type="evidence" value="ECO:0007669"/>
    <property type="project" value="TreeGrafter"/>
</dbReference>
<gene>
    <name evidence="5" type="ORF">JEU22_00600</name>
</gene>
<feature type="transmembrane region" description="Helical" evidence="3">
    <location>
        <begin position="171"/>
        <end position="204"/>
    </location>
</feature>
<dbReference type="Pfam" id="PF01478">
    <property type="entry name" value="Peptidase_A24"/>
    <property type="match status" value="1"/>
</dbReference>
<dbReference type="PANTHER" id="PTHR30487">
    <property type="entry name" value="TYPE 4 PREPILIN-LIKE PROTEINS LEADER PEPTIDE-PROCESSING ENZYME"/>
    <property type="match status" value="1"/>
</dbReference>
<keyword evidence="3" id="KW-0472">Membrane</keyword>
<feature type="transmembrane region" description="Helical" evidence="3">
    <location>
        <begin position="139"/>
        <end position="159"/>
    </location>
</feature>
<comment type="similarity">
    <text evidence="1 2">Belongs to the peptidase A24 family.</text>
</comment>
<dbReference type="EMBL" id="JAEHTE010000001">
    <property type="protein sequence ID" value="MBI6882413.1"/>
    <property type="molecule type" value="Genomic_DNA"/>
</dbReference>
<keyword evidence="3" id="KW-0812">Transmembrane</keyword>
<dbReference type="GO" id="GO:0006465">
    <property type="term" value="P:signal peptide processing"/>
    <property type="evidence" value="ECO:0007669"/>
    <property type="project" value="TreeGrafter"/>
</dbReference>
<dbReference type="RefSeq" id="WP_198746032.1">
    <property type="nucleotide sequence ID" value="NZ_JAEHTE010000001.1"/>
</dbReference>
<organism evidence="5 6">
    <name type="scientific">Pseudomonas putida</name>
    <name type="common">Arthrobacter siderocapsulatus</name>
    <dbReference type="NCBI Taxonomy" id="303"/>
    <lineage>
        <taxon>Bacteria</taxon>
        <taxon>Pseudomonadati</taxon>
        <taxon>Pseudomonadota</taxon>
        <taxon>Gammaproteobacteria</taxon>
        <taxon>Pseudomonadales</taxon>
        <taxon>Pseudomonadaceae</taxon>
        <taxon>Pseudomonas</taxon>
    </lineage>
</organism>
<dbReference type="Gene3D" id="1.20.120.1220">
    <property type="match status" value="1"/>
</dbReference>
<name>A0A8I1JHZ0_PSEPU</name>
<dbReference type="PANTHER" id="PTHR30487:SF0">
    <property type="entry name" value="PREPILIN LEADER PEPTIDASE_N-METHYLTRANSFERASE-RELATED"/>
    <property type="match status" value="1"/>
</dbReference>
<accession>A0A8I1JHZ0</accession>
<comment type="caution">
    <text evidence="5">The sequence shown here is derived from an EMBL/GenBank/DDBJ whole genome shotgun (WGS) entry which is preliminary data.</text>
</comment>
<dbReference type="Proteomes" id="UP000637061">
    <property type="component" value="Unassembled WGS sequence"/>
</dbReference>
<feature type="transmembrane region" description="Helical" evidence="3">
    <location>
        <begin position="85"/>
        <end position="103"/>
    </location>
</feature>
<evidence type="ECO:0000256" key="3">
    <source>
        <dbReference type="SAM" id="Phobius"/>
    </source>
</evidence>
<dbReference type="InterPro" id="IPR050882">
    <property type="entry name" value="Prepilin_peptidase/N-MTase"/>
</dbReference>
<sequence>MDWLISDLMSLAMIAFAAALVGFFGLSRVAVLIPALMKREIDTFIANEGSSDIQLKGTTKRLAVMMGVASSTVSALTFLEFGFTIKALVFIILAMALIIASAIDLRYKLLPDMISLPILWLGLLVNLDNGFTDIRSAVIGAAAGYAFLFIISRMFVLVAGREGMGDGDLKLLALIGAWGGWQILPVTLLLSSILGVLVAVYYLSRQGGTGSFPFGPALSAAGLISILFLDKIPLYAMI</sequence>
<proteinExistence type="inferred from homology"/>
<feature type="transmembrane region" description="Helical" evidence="3">
    <location>
        <begin position="110"/>
        <end position="127"/>
    </location>
</feature>
<feature type="transmembrane region" description="Helical" evidence="3">
    <location>
        <begin position="12"/>
        <end position="36"/>
    </location>
</feature>